<gene>
    <name evidence="7" type="ORF">GRF29_112g1721122</name>
</gene>
<dbReference type="PANTHER" id="PTHR42973:SF28">
    <property type="entry name" value="FAD-BINDING PCMH-TYPE DOMAIN-CONTAINING PROTEIN"/>
    <property type="match status" value="1"/>
</dbReference>
<protein>
    <recommendedName>
        <fullName evidence="6">FAD-binding PCMH-type domain-containing protein</fullName>
    </recommendedName>
</protein>
<keyword evidence="8" id="KW-1185">Reference proteome</keyword>
<proteinExistence type="inferred from homology"/>
<keyword evidence="4" id="KW-0560">Oxidoreductase</keyword>
<comment type="similarity">
    <text evidence="1">Belongs to the oxygen-dependent FAD-linked oxidoreductase family.</text>
</comment>
<dbReference type="Gene3D" id="3.30.465.10">
    <property type="match status" value="1"/>
</dbReference>
<evidence type="ECO:0000259" key="6">
    <source>
        <dbReference type="PROSITE" id="PS51387"/>
    </source>
</evidence>
<dbReference type="Pfam" id="PF01565">
    <property type="entry name" value="FAD_binding_4"/>
    <property type="match status" value="1"/>
</dbReference>
<dbReference type="InterPro" id="IPR050416">
    <property type="entry name" value="FAD-linked_Oxidoreductase"/>
</dbReference>
<evidence type="ECO:0000256" key="4">
    <source>
        <dbReference type="ARBA" id="ARBA00023002"/>
    </source>
</evidence>
<dbReference type="SUPFAM" id="SSF56176">
    <property type="entry name" value="FAD-binding/transporter-associated domain-like"/>
    <property type="match status" value="1"/>
</dbReference>
<accession>A0AAN6LWL7</accession>
<evidence type="ECO:0000256" key="3">
    <source>
        <dbReference type="ARBA" id="ARBA00022827"/>
    </source>
</evidence>
<dbReference type="InterPro" id="IPR016169">
    <property type="entry name" value="FAD-bd_PCMH_sub2"/>
</dbReference>
<name>A0AAN6LWL7_9PLEO</name>
<keyword evidence="2" id="KW-0285">Flavoprotein</keyword>
<evidence type="ECO:0000256" key="5">
    <source>
        <dbReference type="SAM" id="SignalP"/>
    </source>
</evidence>
<dbReference type="InterPro" id="IPR006094">
    <property type="entry name" value="Oxid_FAD_bind_N"/>
</dbReference>
<organism evidence="7 8">
    <name type="scientific">Pseudopithomyces chartarum</name>
    <dbReference type="NCBI Taxonomy" id="1892770"/>
    <lineage>
        <taxon>Eukaryota</taxon>
        <taxon>Fungi</taxon>
        <taxon>Dikarya</taxon>
        <taxon>Ascomycota</taxon>
        <taxon>Pezizomycotina</taxon>
        <taxon>Dothideomycetes</taxon>
        <taxon>Pleosporomycetidae</taxon>
        <taxon>Pleosporales</taxon>
        <taxon>Massarineae</taxon>
        <taxon>Didymosphaeriaceae</taxon>
        <taxon>Pseudopithomyces</taxon>
    </lineage>
</organism>
<feature type="domain" description="FAD-binding PCMH-type" evidence="6">
    <location>
        <begin position="57"/>
        <end position="228"/>
    </location>
</feature>
<feature type="chain" id="PRO_5042877633" description="FAD-binding PCMH-type domain-containing protein" evidence="5">
    <location>
        <begin position="21"/>
        <end position="489"/>
    </location>
</feature>
<dbReference type="GO" id="GO:0071949">
    <property type="term" value="F:FAD binding"/>
    <property type="evidence" value="ECO:0007669"/>
    <property type="project" value="InterPro"/>
</dbReference>
<sequence>MTIFLITLVLLGLELPCILAAITAECETLLKLLPGKVWSRASERYEESISSCFYVQGRALPACIVAPALPHDISVIVQLLAKSRSPFAIRSGGHASQPGAANVENGITIDLRSLKEVKLYKKGDVVSVGPGALWGDVYDILDKRGLAVLGGRDAHVGVGGLTLGGGISFFSPERGFACDSVTNFQIVLADGTITDANATFNSDLFVALKGGTNNFGIVTRFDIKTFSQGQLWGGAITYPETVFPQLAAAFTETKQPKNFDPYQALETIFVYLGQLQTYLGVASLFYSKPLVNASSLKPFTSIQPQISNSMRLSSTVQLAREVSSLGTPNLYSVWATTTFAITPDIISRIISIWKSTALSMQQVTNITTSMTFQSIPPPPSVLSPNVLGFLPGSTPHKNLVLMLLSTFFEESTAYEQIDMLTKGFFAAVDEVAEDEGGNREYTYLNYAAKWQRPLKDYGMVQWSYLAIKSRKYDPNGVFQRQVGGFKIFA</sequence>
<feature type="signal peptide" evidence="5">
    <location>
        <begin position="1"/>
        <end position="20"/>
    </location>
</feature>
<dbReference type="InterPro" id="IPR016166">
    <property type="entry name" value="FAD-bd_PCMH"/>
</dbReference>
<evidence type="ECO:0000313" key="7">
    <source>
        <dbReference type="EMBL" id="KAK3203581.1"/>
    </source>
</evidence>
<dbReference type="PROSITE" id="PS51387">
    <property type="entry name" value="FAD_PCMH"/>
    <property type="match status" value="1"/>
</dbReference>
<dbReference type="InterPro" id="IPR036318">
    <property type="entry name" value="FAD-bd_PCMH-like_sf"/>
</dbReference>
<keyword evidence="3" id="KW-0274">FAD</keyword>
<comment type="caution">
    <text evidence="7">The sequence shown here is derived from an EMBL/GenBank/DDBJ whole genome shotgun (WGS) entry which is preliminary data.</text>
</comment>
<evidence type="ECO:0000256" key="2">
    <source>
        <dbReference type="ARBA" id="ARBA00022630"/>
    </source>
</evidence>
<dbReference type="Proteomes" id="UP001280581">
    <property type="component" value="Unassembled WGS sequence"/>
</dbReference>
<dbReference type="GO" id="GO:0016491">
    <property type="term" value="F:oxidoreductase activity"/>
    <property type="evidence" value="ECO:0007669"/>
    <property type="project" value="UniProtKB-KW"/>
</dbReference>
<keyword evidence="5" id="KW-0732">Signal</keyword>
<evidence type="ECO:0000256" key="1">
    <source>
        <dbReference type="ARBA" id="ARBA00005466"/>
    </source>
</evidence>
<dbReference type="EMBL" id="WVTA01000011">
    <property type="protein sequence ID" value="KAK3203581.1"/>
    <property type="molecule type" value="Genomic_DNA"/>
</dbReference>
<dbReference type="PANTHER" id="PTHR42973">
    <property type="entry name" value="BINDING OXIDOREDUCTASE, PUTATIVE (AFU_ORTHOLOGUE AFUA_1G17690)-RELATED"/>
    <property type="match status" value="1"/>
</dbReference>
<evidence type="ECO:0000313" key="8">
    <source>
        <dbReference type="Proteomes" id="UP001280581"/>
    </source>
</evidence>
<reference evidence="7 8" key="1">
    <citation type="submission" date="2021-02" db="EMBL/GenBank/DDBJ databases">
        <title>Genome assembly of Pseudopithomyces chartarum.</title>
        <authorList>
            <person name="Jauregui R."/>
            <person name="Singh J."/>
            <person name="Voisey C."/>
        </authorList>
    </citation>
    <scope>NUCLEOTIDE SEQUENCE [LARGE SCALE GENOMIC DNA]</scope>
    <source>
        <strain evidence="7 8">AGR01</strain>
    </source>
</reference>
<dbReference type="AlphaFoldDB" id="A0AAN6LWL7"/>